<feature type="signal peptide" evidence="1">
    <location>
        <begin position="1"/>
        <end position="20"/>
    </location>
</feature>
<proteinExistence type="evidence at transcript level"/>
<dbReference type="InterPro" id="IPR012674">
    <property type="entry name" value="Calycin"/>
</dbReference>
<sequence length="201" mass="22422">MYPTLLAFASLVAAIASVGSEETSSSGTRMDAWTTVSLQDKFYLIYRSYRNDEGLGGTGKCVSIQLSEKDETAKTTKSTMKYLDPKTNQMIEKNVRGKVAPSSGDTIQMSDTEGWTAEHKFAYSDYETCDVVVVLGTEEKKCELWVKQDYQQLPQAETDAVDSRAGTSVNQNIAKCEEEYNNQCPKEKKYRIYDTATCSSK</sequence>
<dbReference type="AlphaFoldDB" id="Q4PN08"/>
<reference evidence="2" key="1">
    <citation type="submission" date="2005-05" db="EMBL/GenBank/DDBJ databases">
        <authorList>
            <person name="Tseng H.-P."/>
            <person name="Hseu T.-H."/>
            <person name="Buhler D.R."/>
            <person name="Wang W.-D."/>
            <person name="Tsai H.-L."/>
            <person name="Hu C.-H."/>
        </authorList>
    </citation>
    <scope>NUCLEOTIDE SEQUENCE</scope>
    <source>
        <strain evidence="2">IS-6-12-J-IS612-39</strain>
        <tissue evidence="2">Salivary glands</tissue>
    </source>
</reference>
<reference evidence="2" key="2">
    <citation type="journal article" date="2006" name="Insect Biochem. Mol. Biol.">
        <title>An annotated catalog of salivary gland transcripts from Ixodes scapularis ticks.</title>
        <authorList>
            <person name="Ribeiro J.M."/>
            <person name="Alarcon-Chaidez F."/>
            <person name="Francischetti I.M."/>
            <person name="Mans B.J."/>
            <person name="Mather T.N."/>
            <person name="Valenzuela J.G."/>
            <person name="Wikel S.K."/>
        </authorList>
    </citation>
    <scope>NUCLEOTIDE SEQUENCE</scope>
    <source>
        <strain evidence="2">IS-6-12-J-IS612-39</strain>
        <tissue evidence="2">Salivary glands</tissue>
    </source>
</reference>
<dbReference type="VEuPathDB" id="VectorBase:ISCP_032816"/>
<feature type="chain" id="PRO_5004241956" evidence="1">
    <location>
        <begin position="21"/>
        <end position="201"/>
    </location>
</feature>
<accession>Q4PN08</accession>
<protein>
    <submittedName>
        <fullName evidence="2">Lipocalin-like tick salivary secreted protein</fullName>
    </submittedName>
</protein>
<dbReference type="EMBL" id="DQ065965">
    <property type="protein sequence ID" value="AAY66602.1"/>
    <property type="molecule type" value="mRNA"/>
</dbReference>
<dbReference type="OrthoDB" id="6484779at2759"/>
<name>Q4PN08_IXOSC</name>
<dbReference type="GO" id="GO:0043176">
    <property type="term" value="F:amine binding"/>
    <property type="evidence" value="ECO:0007669"/>
    <property type="project" value="InterPro"/>
</dbReference>
<dbReference type="InterPro" id="IPR002970">
    <property type="entry name" value="Tick_his-bd"/>
</dbReference>
<evidence type="ECO:0000313" key="2">
    <source>
        <dbReference type="EMBL" id="AAY66602.1"/>
    </source>
</evidence>
<dbReference type="Gene3D" id="2.40.128.20">
    <property type="match status" value="1"/>
</dbReference>
<keyword evidence="1" id="KW-0732">Signal</keyword>
<dbReference type="Pfam" id="PF02098">
    <property type="entry name" value="His_binding"/>
    <property type="match status" value="1"/>
</dbReference>
<dbReference type="SUPFAM" id="SSF50814">
    <property type="entry name" value="Lipocalins"/>
    <property type="match status" value="1"/>
</dbReference>
<evidence type="ECO:0000256" key="1">
    <source>
        <dbReference type="SAM" id="SignalP"/>
    </source>
</evidence>
<organism evidence="2">
    <name type="scientific">Ixodes scapularis</name>
    <name type="common">Black-legged tick</name>
    <name type="synonym">Deer tick</name>
    <dbReference type="NCBI Taxonomy" id="6945"/>
    <lineage>
        <taxon>Eukaryota</taxon>
        <taxon>Metazoa</taxon>
        <taxon>Ecdysozoa</taxon>
        <taxon>Arthropoda</taxon>
        <taxon>Chelicerata</taxon>
        <taxon>Arachnida</taxon>
        <taxon>Acari</taxon>
        <taxon>Parasitiformes</taxon>
        <taxon>Ixodida</taxon>
        <taxon>Ixodoidea</taxon>
        <taxon>Ixodidae</taxon>
        <taxon>Ixodinae</taxon>
        <taxon>Ixodes</taxon>
    </lineage>
</organism>
<dbReference type="GO" id="GO:0030682">
    <property type="term" value="P:symbiont-mediated perturbation of host defenses"/>
    <property type="evidence" value="ECO:0007669"/>
    <property type="project" value="InterPro"/>
</dbReference>